<dbReference type="Pfam" id="PF10972">
    <property type="entry name" value="CsiV"/>
    <property type="match status" value="1"/>
</dbReference>
<keyword evidence="1" id="KW-0732">Signal</keyword>
<dbReference type="RefSeq" id="WP_069295704.1">
    <property type="nucleotide sequence ID" value="NZ_MCRI01000009.1"/>
</dbReference>
<comment type="caution">
    <text evidence="2">The sequence shown here is derived from an EMBL/GenBank/DDBJ whole genome shotgun (WGS) entry which is preliminary data.</text>
</comment>
<dbReference type="AlphaFoldDB" id="A0A1E3GT83"/>
<proteinExistence type="predicted"/>
<sequence>MKFLNLTNSILFVGLMSIGVAAQAQQWYHVELIVFEVLNPSDNEQSPTFTLQDPAPLSVGMANKVIQPAENKNLGDIAQRLRNSAGYRVVSHQSWQQAVGNRNRAQAVAIESERVKGQVRFHIATYLHANLDLWLQDGVRSVESDSFHTLSQPRLVELRRIRSRQVHYFDHPRFGAILQLIPVSTPDQVLSNMTGPETYSLPTEGEATTAE</sequence>
<gene>
    <name evidence="2" type="ORF">A9E74_01217</name>
</gene>
<evidence type="ECO:0008006" key="4">
    <source>
        <dbReference type="Google" id="ProtNLM"/>
    </source>
</evidence>
<keyword evidence="3" id="KW-1185">Reference proteome</keyword>
<name>A0A1E3GT83_9GAMM</name>
<protein>
    <recommendedName>
        <fullName evidence="4">Peptidoglycan-binding protein CsiV</fullName>
    </recommendedName>
</protein>
<organism evidence="2 3">
    <name type="scientific">Methylophaga muralis</name>
    <dbReference type="NCBI Taxonomy" id="291169"/>
    <lineage>
        <taxon>Bacteria</taxon>
        <taxon>Pseudomonadati</taxon>
        <taxon>Pseudomonadota</taxon>
        <taxon>Gammaproteobacteria</taxon>
        <taxon>Thiotrichales</taxon>
        <taxon>Piscirickettsiaceae</taxon>
        <taxon>Methylophaga</taxon>
    </lineage>
</organism>
<dbReference type="InterPro" id="IPR021241">
    <property type="entry name" value="CsiV"/>
</dbReference>
<evidence type="ECO:0000313" key="2">
    <source>
        <dbReference type="EMBL" id="ODN67145.1"/>
    </source>
</evidence>
<reference evidence="2 3" key="1">
    <citation type="submission" date="2016-07" db="EMBL/GenBank/DDBJ databases">
        <title>Draft Genome Sequence of Methylophaga muralis Bur 1.</title>
        <authorList>
            <person name="Vasilenko O.V."/>
            <person name="Doronina N.V."/>
            <person name="Shmareva M.N."/>
            <person name="Tarlachkov S.V."/>
            <person name="Mustakhimov I."/>
            <person name="Trotsenko Y.A."/>
        </authorList>
    </citation>
    <scope>NUCLEOTIDE SEQUENCE [LARGE SCALE GENOMIC DNA]</scope>
    <source>
        <strain evidence="2 3">Bur 1</strain>
    </source>
</reference>
<feature type="chain" id="PRO_5009128622" description="Peptidoglycan-binding protein CsiV" evidence="1">
    <location>
        <begin position="25"/>
        <end position="211"/>
    </location>
</feature>
<evidence type="ECO:0000313" key="3">
    <source>
        <dbReference type="Proteomes" id="UP000094379"/>
    </source>
</evidence>
<dbReference type="Proteomes" id="UP000094379">
    <property type="component" value="Unassembled WGS sequence"/>
</dbReference>
<dbReference type="STRING" id="291169.A9E74_01217"/>
<evidence type="ECO:0000256" key="1">
    <source>
        <dbReference type="SAM" id="SignalP"/>
    </source>
</evidence>
<feature type="signal peptide" evidence="1">
    <location>
        <begin position="1"/>
        <end position="24"/>
    </location>
</feature>
<accession>A0A1E3GT83</accession>
<dbReference type="EMBL" id="MCRI01000009">
    <property type="protein sequence ID" value="ODN67145.1"/>
    <property type="molecule type" value="Genomic_DNA"/>
</dbReference>
<dbReference type="PATRIC" id="fig|291169.3.peg.1221"/>